<evidence type="ECO:0000256" key="1">
    <source>
        <dbReference type="ARBA" id="ARBA00004123"/>
    </source>
</evidence>
<dbReference type="Pfam" id="PF09494">
    <property type="entry name" value="Slx4"/>
    <property type="match status" value="1"/>
</dbReference>
<keyword evidence="3" id="KW-0227">DNA damage</keyword>
<evidence type="ECO:0000256" key="6">
    <source>
        <dbReference type="ARBA" id="ARBA00023242"/>
    </source>
</evidence>
<dbReference type="GO" id="GO:0033557">
    <property type="term" value="C:Slx1-Slx4 complex"/>
    <property type="evidence" value="ECO:0007669"/>
    <property type="project" value="InterPro"/>
</dbReference>
<dbReference type="AlphaFoldDB" id="X6NH06"/>
<keyword evidence="5" id="KW-0234">DNA repair</keyword>
<comment type="similarity">
    <text evidence="2">Belongs to the SLX4 family.</text>
</comment>
<keyword evidence="6" id="KW-0539">Nucleus</keyword>
<evidence type="ECO:0000313" key="9">
    <source>
        <dbReference type="EMBL" id="ETO25004.1"/>
    </source>
</evidence>
<feature type="compositionally biased region" description="Low complexity" evidence="8">
    <location>
        <begin position="54"/>
        <end position="63"/>
    </location>
</feature>
<reference evidence="9 10" key="1">
    <citation type="journal article" date="2013" name="Curr. Biol.">
        <title>The Genome of the Foraminiferan Reticulomyxa filosa.</title>
        <authorList>
            <person name="Glockner G."/>
            <person name="Hulsmann N."/>
            <person name="Schleicher M."/>
            <person name="Noegel A.A."/>
            <person name="Eichinger L."/>
            <person name="Gallinger C."/>
            <person name="Pawlowski J."/>
            <person name="Sierra R."/>
            <person name="Euteneuer U."/>
            <person name="Pillet L."/>
            <person name="Moustafa A."/>
            <person name="Platzer M."/>
            <person name="Groth M."/>
            <person name="Szafranski K."/>
            <person name="Schliwa M."/>
        </authorList>
    </citation>
    <scope>NUCLEOTIDE SEQUENCE [LARGE SCALE GENOMIC DNA]</scope>
</reference>
<organism evidence="9 10">
    <name type="scientific">Reticulomyxa filosa</name>
    <dbReference type="NCBI Taxonomy" id="46433"/>
    <lineage>
        <taxon>Eukaryota</taxon>
        <taxon>Sar</taxon>
        <taxon>Rhizaria</taxon>
        <taxon>Retaria</taxon>
        <taxon>Foraminifera</taxon>
        <taxon>Monothalamids</taxon>
        <taxon>Reticulomyxidae</taxon>
        <taxon>Reticulomyxa</taxon>
    </lineage>
</organism>
<dbReference type="GO" id="GO:0006260">
    <property type="term" value="P:DNA replication"/>
    <property type="evidence" value="ECO:0007669"/>
    <property type="project" value="InterPro"/>
</dbReference>
<dbReference type="InterPro" id="IPR018574">
    <property type="entry name" value="Structure-sp_endonuc_su_Slx4"/>
</dbReference>
<protein>
    <recommendedName>
        <fullName evidence="7">Structure-specific endonuclease subunit SLX4</fullName>
    </recommendedName>
</protein>
<feature type="region of interest" description="Disordered" evidence="8">
    <location>
        <begin position="38"/>
        <end position="67"/>
    </location>
</feature>
<comment type="caution">
    <text evidence="9">The sequence shown here is derived from an EMBL/GenBank/DDBJ whole genome shotgun (WGS) entry which is preliminary data.</text>
</comment>
<dbReference type="EMBL" id="ASPP01008805">
    <property type="protein sequence ID" value="ETO25004.1"/>
    <property type="molecule type" value="Genomic_DNA"/>
</dbReference>
<evidence type="ECO:0000256" key="4">
    <source>
        <dbReference type="ARBA" id="ARBA00023172"/>
    </source>
</evidence>
<keyword evidence="4" id="KW-0233">DNA recombination</keyword>
<evidence type="ECO:0000256" key="7">
    <source>
        <dbReference type="ARBA" id="ARBA00029496"/>
    </source>
</evidence>
<gene>
    <name evidence="9" type="ORF">RFI_12140</name>
</gene>
<dbReference type="GO" id="GO:0006281">
    <property type="term" value="P:DNA repair"/>
    <property type="evidence" value="ECO:0007669"/>
    <property type="project" value="UniProtKB-KW"/>
</dbReference>
<evidence type="ECO:0000256" key="5">
    <source>
        <dbReference type="ARBA" id="ARBA00023204"/>
    </source>
</evidence>
<name>X6NH06_RETFI</name>
<evidence type="ECO:0000313" key="10">
    <source>
        <dbReference type="Proteomes" id="UP000023152"/>
    </source>
</evidence>
<comment type="subcellular location">
    <subcellularLocation>
        <location evidence="1">Nucleus</location>
    </subcellularLocation>
</comment>
<evidence type="ECO:0000256" key="2">
    <source>
        <dbReference type="ARBA" id="ARBA00006661"/>
    </source>
</evidence>
<accession>X6NH06</accession>
<feature type="compositionally biased region" description="Polar residues" evidence="8">
    <location>
        <begin position="38"/>
        <end position="53"/>
    </location>
</feature>
<evidence type="ECO:0000256" key="8">
    <source>
        <dbReference type="SAM" id="MobiDB-lite"/>
    </source>
</evidence>
<evidence type="ECO:0000256" key="3">
    <source>
        <dbReference type="ARBA" id="ARBA00022763"/>
    </source>
</evidence>
<keyword evidence="10" id="KW-1185">Reference proteome</keyword>
<sequence length="240" mass="28375">MYGLKHGPKNYMLQRLTMIWDILHPNSQMNNVLDELCSKNTPTVPNLTENSKTQQQQQQQQQEQNKKPNVDLEWQLLKLMASDEDLLLSMVTFQPVDFDNIHTLLKKNQVDVPTHHLRTCLDEQGVAWKYSASNEHKGPRHIRHFHKKKRKHNDRRCFVQFGFFFDLQTNIDTIDFFCTIISLDSDDNKLVPKNLQKIKSEKYIKKSKFCLRLFFCASTVYSKKSGSSPKYEQEKKKLQR</sequence>
<proteinExistence type="inferred from homology"/>
<dbReference type="GO" id="GO:0006310">
    <property type="term" value="P:DNA recombination"/>
    <property type="evidence" value="ECO:0007669"/>
    <property type="project" value="UniProtKB-KW"/>
</dbReference>
<dbReference type="Proteomes" id="UP000023152">
    <property type="component" value="Unassembled WGS sequence"/>
</dbReference>